<keyword evidence="8" id="KW-1185">Reference proteome</keyword>
<dbReference type="GO" id="GO:0016887">
    <property type="term" value="F:ATP hydrolysis activity"/>
    <property type="evidence" value="ECO:0007669"/>
    <property type="project" value="InterPro"/>
</dbReference>
<dbReference type="Gene3D" id="1.10.8.60">
    <property type="match status" value="1"/>
</dbReference>
<dbReference type="STRING" id="40148.A0A0D9YQK2"/>
<accession>A0A0D9YQK2</accession>
<reference evidence="7" key="1">
    <citation type="submission" date="2015-04" db="UniProtKB">
        <authorList>
            <consortium name="EnsemblPlants"/>
        </authorList>
    </citation>
    <scope>IDENTIFICATION</scope>
</reference>
<feature type="domain" description="Clp ATPase C-terminal" evidence="6">
    <location>
        <begin position="659"/>
        <end position="750"/>
    </location>
</feature>
<organism evidence="7">
    <name type="scientific">Oryza glumipatula</name>
    <dbReference type="NCBI Taxonomy" id="40148"/>
    <lineage>
        <taxon>Eukaryota</taxon>
        <taxon>Viridiplantae</taxon>
        <taxon>Streptophyta</taxon>
        <taxon>Embryophyta</taxon>
        <taxon>Tracheophyta</taxon>
        <taxon>Spermatophyta</taxon>
        <taxon>Magnoliopsida</taxon>
        <taxon>Liliopsida</taxon>
        <taxon>Poales</taxon>
        <taxon>Poaceae</taxon>
        <taxon>BOP clade</taxon>
        <taxon>Oryzoideae</taxon>
        <taxon>Oryzeae</taxon>
        <taxon>Oryzinae</taxon>
        <taxon>Oryza</taxon>
    </lineage>
</organism>
<dbReference type="eggNOG" id="KOG1051">
    <property type="taxonomic scope" value="Eukaryota"/>
</dbReference>
<dbReference type="Pfam" id="PF17871">
    <property type="entry name" value="AAA_lid_9"/>
    <property type="match status" value="1"/>
</dbReference>
<reference evidence="7" key="2">
    <citation type="submission" date="2018-05" db="EMBL/GenBank/DDBJ databases">
        <title>OgluRS3 (Oryza glumaepatula Reference Sequence Version 3).</title>
        <authorList>
            <person name="Zhang J."/>
            <person name="Kudrna D."/>
            <person name="Lee S."/>
            <person name="Talag J."/>
            <person name="Welchert J."/>
            <person name="Wing R.A."/>
        </authorList>
    </citation>
    <scope>NUCLEOTIDE SEQUENCE [LARGE SCALE GENOMIC DNA]</scope>
</reference>
<dbReference type="GO" id="GO:0005737">
    <property type="term" value="C:cytoplasm"/>
    <property type="evidence" value="ECO:0007669"/>
    <property type="project" value="TreeGrafter"/>
</dbReference>
<dbReference type="CDD" id="cd00009">
    <property type="entry name" value="AAA"/>
    <property type="match status" value="1"/>
</dbReference>
<dbReference type="Gramene" id="OGLUM02G12440.1">
    <property type="protein sequence ID" value="OGLUM02G12440.1"/>
    <property type="gene ID" value="OGLUM02G12440"/>
</dbReference>
<dbReference type="Proteomes" id="UP000026961">
    <property type="component" value="Chromosome 2"/>
</dbReference>
<dbReference type="HOGENOM" id="CLU_005070_4_3_1"/>
<dbReference type="SMART" id="SM01086">
    <property type="entry name" value="ClpB_D2-small"/>
    <property type="match status" value="1"/>
</dbReference>
<dbReference type="FunFam" id="3.40.50.300:FF:000025">
    <property type="entry name" value="ATP-dependent Clp protease subunit"/>
    <property type="match status" value="1"/>
</dbReference>
<dbReference type="Pfam" id="PF07724">
    <property type="entry name" value="AAA_2"/>
    <property type="match status" value="1"/>
</dbReference>
<keyword evidence="2" id="KW-0067">ATP-binding</keyword>
<feature type="region of interest" description="Disordered" evidence="4">
    <location>
        <begin position="1"/>
        <end position="103"/>
    </location>
</feature>
<evidence type="ECO:0000256" key="1">
    <source>
        <dbReference type="ARBA" id="ARBA00022741"/>
    </source>
</evidence>
<dbReference type="PRINTS" id="PR00300">
    <property type="entry name" value="CLPPROTEASEA"/>
</dbReference>
<evidence type="ECO:0000259" key="5">
    <source>
        <dbReference type="SMART" id="SM00382"/>
    </source>
</evidence>
<evidence type="ECO:0000259" key="6">
    <source>
        <dbReference type="SMART" id="SM01086"/>
    </source>
</evidence>
<dbReference type="PANTHER" id="PTHR11638">
    <property type="entry name" value="ATP-DEPENDENT CLP PROTEASE"/>
    <property type="match status" value="1"/>
</dbReference>
<evidence type="ECO:0000313" key="8">
    <source>
        <dbReference type="Proteomes" id="UP000026961"/>
    </source>
</evidence>
<dbReference type="GO" id="GO:0005524">
    <property type="term" value="F:ATP binding"/>
    <property type="evidence" value="ECO:0007669"/>
    <property type="project" value="UniProtKB-KW"/>
</dbReference>
<dbReference type="Pfam" id="PF00004">
    <property type="entry name" value="AAA"/>
    <property type="match status" value="1"/>
</dbReference>
<evidence type="ECO:0000313" key="7">
    <source>
        <dbReference type="EnsemblPlants" id="OGLUM02G12440.1"/>
    </source>
</evidence>
<sequence length="794" mass="84623">MARQTNGGGSNKKPSTAAGGDASPDKQNAPPPDDKKPPPDGTAPSPTTPSTGNNNPSSNKEQRPKPASDTPAKSTSRGPARGGGRRAKKDPPPPPQPPLQPAAAAKGTLDAFGRDLTLEAANADPVEGSEEEIDRVVCILSCKSKNSAVFVGAAGVGKTAIAEGLAQRIARGEVSGVLAGARVVELNVAAMISGTSYRGTFEKRMTGVIADAEADAAAGKVVLFVDEIHMLLGAGRVSGGCIDASNMLKPALARGRVRCLGATTHDEYHRYMVRDAAFERRFQKVHVAEPSVDDTVAILRRLKPSYQDHHVMEIQDAALVAAPKLSGRYIPARHFPDKAIDLVDEACATARLLMDRRKKKQAQAAGSSNGGDTPVAVALAPKDENVGPDHIARVRRTPARATASTSRAGETLTAVDTHAYVQIVSKWTGIPVASLGEDERKKLLELPQLLHRRVIGQDEAVGAVAEAVVRSRSGLGNPNQPSGSFLFLGPTGVGKTELAKALAEQLFGNAKLLVRIDMSEYVNASTVTRLSRLIGSTPGTNGYDKGGQLTELVRWRPYSVVLFDEVEKADAAVFNVFLQILDDGRLTDGQGRTVDFTNTIIIMTSNLGAQHLSAGASHEDDATEAAAAAAKQRVLADVQRHFRPELISRLTEMVVFRPLSGEQLRKVARLQLHGMAARLAEKGIGLDVADAALDVVLARSSDQLRAYGARPIKRCLEKDVMTRISKMVVQEEVDDDCYADAEENDAAAELSSSSSAAGKKRKRRPPARYLVVIDDDEYMCIHRMLSSDPTFTAS</sequence>
<evidence type="ECO:0000256" key="4">
    <source>
        <dbReference type="SAM" id="MobiDB-lite"/>
    </source>
</evidence>
<dbReference type="CDD" id="cd19499">
    <property type="entry name" value="RecA-like_ClpB_Hsp104-like"/>
    <property type="match status" value="1"/>
</dbReference>
<dbReference type="PANTHER" id="PTHR11638:SF159">
    <property type="entry name" value="AAA+ ATPASE DOMAIN-CONTAINING PROTEIN"/>
    <property type="match status" value="1"/>
</dbReference>
<feature type="compositionally biased region" description="Gly residues" evidence="4">
    <location>
        <begin position="1"/>
        <end position="10"/>
    </location>
</feature>
<feature type="region of interest" description="Disordered" evidence="4">
    <location>
        <begin position="359"/>
        <end position="382"/>
    </location>
</feature>
<evidence type="ECO:0008006" key="9">
    <source>
        <dbReference type="Google" id="ProtNLM"/>
    </source>
</evidence>
<keyword evidence="1" id="KW-0547">Nucleotide-binding</keyword>
<dbReference type="InterPro" id="IPR018368">
    <property type="entry name" value="ClpA/B_CS1"/>
</dbReference>
<dbReference type="SUPFAM" id="SSF52540">
    <property type="entry name" value="P-loop containing nucleoside triphosphate hydrolases"/>
    <property type="match status" value="2"/>
</dbReference>
<evidence type="ECO:0000256" key="3">
    <source>
        <dbReference type="ARBA" id="ARBA00023186"/>
    </source>
</evidence>
<dbReference type="PROSITE" id="PS00870">
    <property type="entry name" value="CLPAB_1"/>
    <property type="match status" value="1"/>
</dbReference>
<dbReference type="InterPro" id="IPR027417">
    <property type="entry name" value="P-loop_NTPase"/>
</dbReference>
<dbReference type="GO" id="GO:0034605">
    <property type="term" value="P:cellular response to heat"/>
    <property type="evidence" value="ECO:0007669"/>
    <property type="project" value="TreeGrafter"/>
</dbReference>
<dbReference type="InterPro" id="IPR003593">
    <property type="entry name" value="AAA+_ATPase"/>
</dbReference>
<keyword evidence="3" id="KW-0143">Chaperone</keyword>
<dbReference type="SMART" id="SM00382">
    <property type="entry name" value="AAA"/>
    <property type="match status" value="2"/>
</dbReference>
<dbReference type="Gene3D" id="3.40.50.300">
    <property type="entry name" value="P-loop containing nucleotide triphosphate hydrolases"/>
    <property type="match status" value="3"/>
</dbReference>
<dbReference type="Pfam" id="PF10431">
    <property type="entry name" value="ClpB_D2-small"/>
    <property type="match status" value="1"/>
</dbReference>
<dbReference type="InterPro" id="IPR001270">
    <property type="entry name" value="ClpA/B"/>
</dbReference>
<dbReference type="AlphaFoldDB" id="A0A0D9YQK2"/>
<evidence type="ECO:0000256" key="2">
    <source>
        <dbReference type="ARBA" id="ARBA00022840"/>
    </source>
</evidence>
<feature type="compositionally biased region" description="Low complexity" evidence="4">
    <location>
        <begin position="42"/>
        <end position="59"/>
    </location>
</feature>
<feature type="domain" description="AAA+ ATPase" evidence="5">
    <location>
        <begin position="144"/>
        <end position="292"/>
    </location>
</feature>
<dbReference type="InterPro" id="IPR041546">
    <property type="entry name" value="ClpA/ClpB_AAA_lid"/>
</dbReference>
<proteinExistence type="predicted"/>
<dbReference type="EnsemblPlants" id="OGLUM02G12440.1">
    <property type="protein sequence ID" value="OGLUM02G12440.1"/>
    <property type="gene ID" value="OGLUM02G12440"/>
</dbReference>
<feature type="domain" description="AAA+ ATPase" evidence="5">
    <location>
        <begin position="481"/>
        <end position="641"/>
    </location>
</feature>
<dbReference type="InterPro" id="IPR050130">
    <property type="entry name" value="ClpA_ClpB"/>
</dbReference>
<name>A0A0D9YQK2_9ORYZ</name>
<dbReference type="InterPro" id="IPR003959">
    <property type="entry name" value="ATPase_AAA_core"/>
</dbReference>
<protein>
    <recommendedName>
        <fullName evidence="9">AAA+ ATPase domain-containing protein</fullName>
    </recommendedName>
</protein>
<dbReference type="InterPro" id="IPR019489">
    <property type="entry name" value="Clp_ATPase_C"/>
</dbReference>